<feature type="transmembrane region" description="Helical" evidence="1">
    <location>
        <begin position="294"/>
        <end position="319"/>
    </location>
</feature>
<keyword evidence="1" id="KW-0472">Membrane</keyword>
<feature type="transmembrane region" description="Helical" evidence="1">
    <location>
        <begin position="388"/>
        <end position="414"/>
    </location>
</feature>
<reference evidence="2 3" key="1">
    <citation type="submission" date="2017-10" db="EMBL/GenBank/DDBJ databases">
        <title>Integration of genomic and chemical information greatly accelerates assignment of the full stereostructure of myelolactone, a potent inhibitor of myeloma from a marine-derived Micromonospora.</title>
        <authorList>
            <person name="Kim M.C."/>
            <person name="Machado H."/>
            <person name="Jensen P.R."/>
            <person name="Fenical W."/>
        </authorList>
    </citation>
    <scope>NUCLEOTIDE SEQUENCE [LARGE SCALE GENOMIC DNA]</scope>
    <source>
        <strain evidence="2 3">CNY-010</strain>
    </source>
</reference>
<feature type="transmembrane region" description="Helical" evidence="1">
    <location>
        <begin position="79"/>
        <end position="101"/>
    </location>
</feature>
<feature type="transmembrane region" description="Helical" evidence="1">
    <location>
        <begin position="502"/>
        <end position="524"/>
    </location>
</feature>
<dbReference type="AlphaFoldDB" id="A0A386WHE4"/>
<protein>
    <submittedName>
        <fullName evidence="2">Polyketide antibiotic transporter</fullName>
    </submittedName>
</protein>
<proteinExistence type="predicted"/>
<feature type="transmembrane region" description="Helical" evidence="1">
    <location>
        <begin position="21"/>
        <end position="42"/>
    </location>
</feature>
<feature type="transmembrane region" description="Helical" evidence="1">
    <location>
        <begin position="434"/>
        <end position="456"/>
    </location>
</feature>
<name>A0A386WHE4_9ACTN</name>
<sequence>MTRPAGTAVSLLAARGVWRPALVVTGVTVGMSALVVATYAGAVGEGMDAAALAALAHNPAIRTLFGEPVALDTAGGFTVWRTGTVLAVLVSVWSLLATVRVTRGEEEAGRWGLLLTGRLTPAAVLRRHLAPLTATSAVAGSLLAAALTAAGTPWQGALLHGAGLASAGAFAVAVGAVVVQVQPTRAGAAGSGLAVLGAGLLARMAGDSGPAAAWLRWLPPYGPLALTRPYHENRWAPLLVSLAAVVVLTGAALALCARRDVGAGLLRPPAGRAPRRHLLHSVPAFAMRRALRPLAGWATGVAAYFLLIGVLATSLTGFLEQNPAFADLAARAGFGGLDRVRGYVATLFALLAVPIGAFATARLNAFVAAEVAGRLTLLRAGPVSRVRLLAADVGSASAGAVALAVAAGLATWLGTTVVGAGLPLTAALAGTFNVLPLALLGAGAATLAVGAAPRLVPVLGMLPTAGGFLLTVVTESVRAPAWIGALSPYAHLAAVPDAAPNWTAQGVLVAAAFALAALGGWAYGRRDVAG</sequence>
<dbReference type="RefSeq" id="WP_120570019.1">
    <property type="nucleotide sequence ID" value="NZ_CP024087.1"/>
</dbReference>
<feature type="transmembrane region" description="Helical" evidence="1">
    <location>
        <begin position="235"/>
        <end position="257"/>
    </location>
</feature>
<accession>A0A386WHE4</accession>
<gene>
    <name evidence="2" type="ORF">CSH63_09955</name>
</gene>
<feature type="transmembrane region" description="Helical" evidence="1">
    <location>
        <begin position="343"/>
        <end position="367"/>
    </location>
</feature>
<organism evidence="2 3">
    <name type="scientific">Micromonospora tulbaghiae</name>
    <dbReference type="NCBI Taxonomy" id="479978"/>
    <lineage>
        <taxon>Bacteria</taxon>
        <taxon>Bacillati</taxon>
        <taxon>Actinomycetota</taxon>
        <taxon>Actinomycetes</taxon>
        <taxon>Micromonosporales</taxon>
        <taxon>Micromonosporaceae</taxon>
        <taxon>Micromonospora</taxon>
    </lineage>
</organism>
<dbReference type="KEGG" id="mtua:CSH63_09955"/>
<dbReference type="EMBL" id="CP024087">
    <property type="protein sequence ID" value="AYF27755.1"/>
    <property type="molecule type" value="Genomic_DNA"/>
</dbReference>
<evidence type="ECO:0000313" key="3">
    <source>
        <dbReference type="Proteomes" id="UP000267804"/>
    </source>
</evidence>
<keyword evidence="1" id="KW-1133">Transmembrane helix</keyword>
<keyword evidence="1" id="KW-0812">Transmembrane</keyword>
<dbReference type="Proteomes" id="UP000267804">
    <property type="component" value="Chromosome"/>
</dbReference>
<evidence type="ECO:0000313" key="2">
    <source>
        <dbReference type="EMBL" id="AYF27755.1"/>
    </source>
</evidence>
<feature type="transmembrane region" description="Helical" evidence="1">
    <location>
        <begin position="157"/>
        <end position="181"/>
    </location>
</feature>
<evidence type="ECO:0000256" key="1">
    <source>
        <dbReference type="SAM" id="Phobius"/>
    </source>
</evidence>
<feature type="transmembrane region" description="Helical" evidence="1">
    <location>
        <begin position="193"/>
        <end position="215"/>
    </location>
</feature>
<feature type="transmembrane region" description="Helical" evidence="1">
    <location>
        <begin position="129"/>
        <end position="151"/>
    </location>
</feature>